<evidence type="ECO:0000256" key="1">
    <source>
        <dbReference type="SAM" id="MobiDB-lite"/>
    </source>
</evidence>
<dbReference type="EMBL" id="RSED01000003">
    <property type="protein sequence ID" value="RRS05619.1"/>
    <property type="molecule type" value="Genomic_DNA"/>
</dbReference>
<dbReference type="Pfam" id="PF00501">
    <property type="entry name" value="AMP-binding"/>
    <property type="match status" value="1"/>
</dbReference>
<dbReference type="PANTHER" id="PTHR43767:SF12">
    <property type="entry name" value="AMP-DEPENDENT SYNTHETASE AND LIGASE"/>
    <property type="match status" value="1"/>
</dbReference>
<keyword evidence="5" id="KW-1185">Reference proteome</keyword>
<proteinExistence type="predicted"/>
<dbReference type="SUPFAM" id="SSF56801">
    <property type="entry name" value="Acetyl-CoA synthetase-like"/>
    <property type="match status" value="1"/>
</dbReference>
<dbReference type="Gene3D" id="3.30.300.30">
    <property type="match status" value="1"/>
</dbReference>
<dbReference type="InterPro" id="IPR050237">
    <property type="entry name" value="ATP-dep_AMP-bd_enzyme"/>
</dbReference>
<dbReference type="PROSITE" id="PS00455">
    <property type="entry name" value="AMP_BINDING"/>
    <property type="match status" value="1"/>
</dbReference>
<feature type="region of interest" description="Disordered" evidence="1">
    <location>
        <begin position="1"/>
        <end position="22"/>
    </location>
</feature>
<sequence length="530" mass="56850">MEHQDRKGTAPQAPAELATQPNPARVHQLASHWAALTPQAPALADERLSLSYGELEREIERVRHLLADTGVRGGDRVLLVAENHVATAVFALACSALDAWFCMVNARLSAREIDTMIDHSGARLVVLFPASSSGAAQHAERLNATSRDLGRLGTVAMTPVNIQALPERLATDPADQVAALIYTSGTSGAPKGVMLTHANLLFIARNSCQMRHLRASDKVYGVLPLSHVYGLTAVLLATLRSGASLVLTPRFDVEHLAHALAQGGITVMHGVPAMYAKLLDWSHEPGRIPMAPTLRVAQSGGAPLDQALKDRFEATFKLTLNNGYGMTEASPSIAQTRLDAPRKDCSAGPPIPGIEVKLLDTATGQPVPAGEVGELWIKGPNVMKGYYKAKAQTAEVLTPEGWLNTGDMARLADEGGLFIVGRSKELIIRSGFNVYPVEVEQVLNAHPDITHSAVVGRTVPGNEEVVAFVEPVPGRTLDVDAIAAYLREHLSPYKLPSEIVVMSPLPALPTGKLAKKTMRDMAAERLKHSR</sequence>
<dbReference type="PANTHER" id="PTHR43767">
    <property type="entry name" value="LONG-CHAIN-FATTY-ACID--COA LIGASE"/>
    <property type="match status" value="1"/>
</dbReference>
<evidence type="ECO:0000259" key="2">
    <source>
        <dbReference type="Pfam" id="PF00501"/>
    </source>
</evidence>
<gene>
    <name evidence="4" type="ORF">EIP75_05355</name>
</gene>
<dbReference type="InterPro" id="IPR042099">
    <property type="entry name" value="ANL_N_sf"/>
</dbReference>
<dbReference type="InterPro" id="IPR025110">
    <property type="entry name" value="AMP-bd_C"/>
</dbReference>
<protein>
    <submittedName>
        <fullName evidence="4">Long-chain fatty acid--CoA ligase</fullName>
    </submittedName>
</protein>
<evidence type="ECO:0000259" key="3">
    <source>
        <dbReference type="Pfam" id="PF13193"/>
    </source>
</evidence>
<evidence type="ECO:0000313" key="5">
    <source>
        <dbReference type="Proteomes" id="UP000269265"/>
    </source>
</evidence>
<dbReference type="Pfam" id="PF13193">
    <property type="entry name" value="AMP-binding_C"/>
    <property type="match status" value="1"/>
</dbReference>
<dbReference type="InterPro" id="IPR020845">
    <property type="entry name" value="AMP-binding_CS"/>
</dbReference>
<dbReference type="Gene3D" id="3.40.50.12780">
    <property type="entry name" value="N-terminal domain of ligase-like"/>
    <property type="match status" value="1"/>
</dbReference>
<name>A0A3R8S9V6_9BURK</name>
<comment type="caution">
    <text evidence="4">The sequence shown here is derived from an EMBL/GenBank/DDBJ whole genome shotgun (WGS) entry which is preliminary data.</text>
</comment>
<feature type="domain" description="AMP-dependent synthetase/ligase" evidence="2">
    <location>
        <begin position="32"/>
        <end position="387"/>
    </location>
</feature>
<dbReference type="InterPro" id="IPR000873">
    <property type="entry name" value="AMP-dep_synth/lig_dom"/>
</dbReference>
<dbReference type="Proteomes" id="UP000269265">
    <property type="component" value="Unassembled WGS sequence"/>
</dbReference>
<dbReference type="OrthoDB" id="9766486at2"/>
<reference evidence="4 5" key="1">
    <citation type="submission" date="2018-12" db="EMBL/GenBank/DDBJ databases">
        <title>The whole draft genome of Aquabacterium sp. SJQ9.</title>
        <authorList>
            <person name="Sun L."/>
            <person name="Gao X."/>
            <person name="Chen W."/>
            <person name="Huang K."/>
        </authorList>
    </citation>
    <scope>NUCLEOTIDE SEQUENCE [LARGE SCALE GENOMIC DNA]</scope>
    <source>
        <strain evidence="4 5">SJQ9</strain>
    </source>
</reference>
<feature type="domain" description="AMP-binding enzyme C-terminal" evidence="3">
    <location>
        <begin position="438"/>
        <end position="512"/>
    </location>
</feature>
<dbReference type="AlphaFoldDB" id="A0A3R8S9V6"/>
<organism evidence="4 5">
    <name type="scientific">Aquabacterium soli</name>
    <dbReference type="NCBI Taxonomy" id="2493092"/>
    <lineage>
        <taxon>Bacteria</taxon>
        <taxon>Pseudomonadati</taxon>
        <taxon>Pseudomonadota</taxon>
        <taxon>Betaproteobacteria</taxon>
        <taxon>Burkholderiales</taxon>
        <taxon>Aquabacterium</taxon>
    </lineage>
</organism>
<dbReference type="InterPro" id="IPR045851">
    <property type="entry name" value="AMP-bd_C_sf"/>
</dbReference>
<accession>A0A3R8S9V6</accession>
<dbReference type="GO" id="GO:0016877">
    <property type="term" value="F:ligase activity, forming carbon-sulfur bonds"/>
    <property type="evidence" value="ECO:0007669"/>
    <property type="project" value="UniProtKB-ARBA"/>
</dbReference>
<evidence type="ECO:0000313" key="4">
    <source>
        <dbReference type="EMBL" id="RRS05619.1"/>
    </source>
</evidence>
<dbReference type="RefSeq" id="WP_125242187.1">
    <property type="nucleotide sequence ID" value="NZ_RSED01000003.1"/>
</dbReference>
<keyword evidence="4" id="KW-0436">Ligase</keyword>